<protein>
    <recommendedName>
        <fullName evidence="3">Multidrug export protein MepA</fullName>
    </recommendedName>
</protein>
<feature type="transmembrane region" description="Helical" evidence="10">
    <location>
        <begin position="364"/>
        <end position="385"/>
    </location>
</feature>
<dbReference type="GO" id="GO:0015297">
    <property type="term" value="F:antiporter activity"/>
    <property type="evidence" value="ECO:0007669"/>
    <property type="project" value="InterPro"/>
</dbReference>
<feature type="transmembrane region" description="Helical" evidence="10">
    <location>
        <begin position="237"/>
        <end position="253"/>
    </location>
</feature>
<evidence type="ECO:0000256" key="6">
    <source>
        <dbReference type="ARBA" id="ARBA00022692"/>
    </source>
</evidence>
<evidence type="ECO:0000256" key="5">
    <source>
        <dbReference type="ARBA" id="ARBA00022475"/>
    </source>
</evidence>
<dbReference type="GO" id="GO:0042910">
    <property type="term" value="F:xenobiotic transmembrane transporter activity"/>
    <property type="evidence" value="ECO:0007669"/>
    <property type="project" value="InterPro"/>
</dbReference>
<keyword evidence="8 10" id="KW-0472">Membrane</keyword>
<dbReference type="InterPro" id="IPR048279">
    <property type="entry name" value="MdtK-like"/>
</dbReference>
<dbReference type="GO" id="GO:0046677">
    <property type="term" value="P:response to antibiotic"/>
    <property type="evidence" value="ECO:0007669"/>
    <property type="project" value="UniProtKB-KW"/>
</dbReference>
<dbReference type="PIRSF" id="PIRSF006603">
    <property type="entry name" value="DinF"/>
    <property type="match status" value="1"/>
</dbReference>
<dbReference type="GO" id="GO:0005886">
    <property type="term" value="C:plasma membrane"/>
    <property type="evidence" value="ECO:0007669"/>
    <property type="project" value="UniProtKB-SubCell"/>
</dbReference>
<evidence type="ECO:0000256" key="10">
    <source>
        <dbReference type="SAM" id="Phobius"/>
    </source>
</evidence>
<dbReference type="NCBIfam" id="TIGR00797">
    <property type="entry name" value="matE"/>
    <property type="match status" value="1"/>
</dbReference>
<evidence type="ECO:0000313" key="12">
    <source>
        <dbReference type="Proteomes" id="UP000006000"/>
    </source>
</evidence>
<name>A5Z351_9FIRM</name>
<evidence type="ECO:0000256" key="8">
    <source>
        <dbReference type="ARBA" id="ARBA00023136"/>
    </source>
</evidence>
<dbReference type="Pfam" id="PF01554">
    <property type="entry name" value="MatE"/>
    <property type="match status" value="2"/>
</dbReference>
<dbReference type="AlphaFoldDB" id="A5Z351"/>
<feature type="transmembrane region" description="Helical" evidence="10">
    <location>
        <begin position="171"/>
        <end position="191"/>
    </location>
</feature>
<dbReference type="PANTHER" id="PTHR43823">
    <property type="entry name" value="SPORULATION PROTEIN YKVU"/>
    <property type="match status" value="1"/>
</dbReference>
<comment type="similarity">
    <text evidence="2">Belongs to the multi antimicrobial extrusion (MATE) (TC 2.A.66.1) family. MepA subfamily.</text>
</comment>
<feature type="transmembrane region" description="Helical" evidence="10">
    <location>
        <begin position="422"/>
        <end position="442"/>
    </location>
</feature>
<dbReference type="eggNOG" id="COG0534">
    <property type="taxonomic scope" value="Bacteria"/>
</dbReference>
<dbReference type="OrthoDB" id="9811110at2"/>
<comment type="caution">
    <text evidence="11">The sequence shown here is derived from an EMBL/GenBank/DDBJ whole genome shotgun (WGS) entry which is preliminary data.</text>
</comment>
<feature type="transmembrane region" description="Helical" evidence="10">
    <location>
        <begin position="16"/>
        <end position="37"/>
    </location>
</feature>
<keyword evidence="4" id="KW-0813">Transport</keyword>
<dbReference type="CDD" id="cd13143">
    <property type="entry name" value="MATE_MepA_like"/>
    <property type="match status" value="1"/>
</dbReference>
<dbReference type="EMBL" id="AAVL02000019">
    <property type="protein sequence ID" value="EDM52593.1"/>
    <property type="molecule type" value="Genomic_DNA"/>
</dbReference>
<keyword evidence="7 10" id="KW-1133">Transmembrane helix</keyword>
<evidence type="ECO:0000256" key="9">
    <source>
        <dbReference type="ARBA" id="ARBA00023251"/>
    </source>
</evidence>
<gene>
    <name evidence="11" type="ORF">EUBVEN_00097</name>
</gene>
<evidence type="ECO:0000256" key="3">
    <source>
        <dbReference type="ARBA" id="ARBA00022106"/>
    </source>
</evidence>
<feature type="transmembrane region" description="Helical" evidence="10">
    <location>
        <begin position="96"/>
        <end position="119"/>
    </location>
</feature>
<feature type="transmembrane region" description="Helical" evidence="10">
    <location>
        <begin position="273"/>
        <end position="292"/>
    </location>
</feature>
<feature type="transmembrane region" description="Helical" evidence="10">
    <location>
        <begin position="197"/>
        <end position="217"/>
    </location>
</feature>
<reference evidence="11 12" key="2">
    <citation type="submission" date="2007-04" db="EMBL/GenBank/DDBJ databases">
        <title>Draft genome sequence of Eubacterium ventriosum (ATCC 27560).</title>
        <authorList>
            <person name="Sudarsanam P."/>
            <person name="Ley R."/>
            <person name="Guruge J."/>
            <person name="Turnbaugh P.J."/>
            <person name="Mahowald M."/>
            <person name="Liep D."/>
            <person name="Gordon J."/>
        </authorList>
    </citation>
    <scope>NUCLEOTIDE SEQUENCE [LARGE SCALE GENOMIC DNA]</scope>
    <source>
        <strain evidence="11 12">ATCC 27560</strain>
    </source>
</reference>
<feature type="transmembrane region" description="Helical" evidence="10">
    <location>
        <begin position="321"/>
        <end position="344"/>
    </location>
</feature>
<feature type="transmembrane region" description="Helical" evidence="10">
    <location>
        <begin position="392"/>
        <end position="410"/>
    </location>
</feature>
<evidence type="ECO:0000313" key="11">
    <source>
        <dbReference type="EMBL" id="EDM52593.1"/>
    </source>
</evidence>
<reference evidence="11 12" key="1">
    <citation type="submission" date="2007-03" db="EMBL/GenBank/DDBJ databases">
        <authorList>
            <person name="Fulton L."/>
            <person name="Clifton S."/>
            <person name="Fulton B."/>
            <person name="Xu J."/>
            <person name="Minx P."/>
            <person name="Pepin K.H."/>
            <person name="Johnson M."/>
            <person name="Thiruvilangam P."/>
            <person name="Bhonagiri V."/>
            <person name="Nash W.E."/>
            <person name="Mardis E.R."/>
            <person name="Wilson R.K."/>
        </authorList>
    </citation>
    <scope>NUCLEOTIDE SEQUENCE [LARGE SCALE GENOMIC DNA]</scope>
    <source>
        <strain evidence="11 12">ATCC 27560</strain>
    </source>
</reference>
<evidence type="ECO:0000256" key="7">
    <source>
        <dbReference type="ARBA" id="ARBA00022989"/>
    </source>
</evidence>
<feature type="transmembrane region" description="Helical" evidence="10">
    <location>
        <begin position="139"/>
        <end position="159"/>
    </location>
</feature>
<evidence type="ECO:0000256" key="1">
    <source>
        <dbReference type="ARBA" id="ARBA00004651"/>
    </source>
</evidence>
<dbReference type="InterPro" id="IPR051327">
    <property type="entry name" value="MATE_MepA_subfamily"/>
</dbReference>
<dbReference type="PANTHER" id="PTHR43823:SF3">
    <property type="entry name" value="MULTIDRUG EXPORT PROTEIN MEPA"/>
    <property type="match status" value="1"/>
</dbReference>
<keyword evidence="5" id="KW-1003">Cell membrane</keyword>
<keyword evidence="9" id="KW-0046">Antibiotic resistance</keyword>
<dbReference type="InterPro" id="IPR045070">
    <property type="entry name" value="MATE_MepA-like"/>
</dbReference>
<proteinExistence type="inferred from homology"/>
<dbReference type="Proteomes" id="UP000006000">
    <property type="component" value="Unassembled WGS sequence"/>
</dbReference>
<accession>A5Z351</accession>
<comment type="subcellular location">
    <subcellularLocation>
        <location evidence="1">Cell membrane</location>
        <topology evidence="1">Multi-pass membrane protein</topology>
    </subcellularLocation>
</comment>
<evidence type="ECO:0000256" key="2">
    <source>
        <dbReference type="ARBA" id="ARBA00008417"/>
    </source>
</evidence>
<feature type="transmembrane region" description="Helical" evidence="10">
    <location>
        <begin position="49"/>
        <end position="75"/>
    </location>
</feature>
<evidence type="ECO:0000256" key="4">
    <source>
        <dbReference type="ARBA" id="ARBA00022448"/>
    </source>
</evidence>
<organism evidence="11 12">
    <name type="scientific">Eubacterium ventriosum ATCC 27560</name>
    <dbReference type="NCBI Taxonomy" id="411463"/>
    <lineage>
        <taxon>Bacteria</taxon>
        <taxon>Bacillati</taxon>
        <taxon>Bacillota</taxon>
        <taxon>Clostridia</taxon>
        <taxon>Eubacteriales</taxon>
        <taxon>Eubacteriaceae</taxon>
        <taxon>Eubacterium</taxon>
    </lineage>
</organism>
<dbReference type="HOGENOM" id="CLU_012893_0_0_9"/>
<dbReference type="RefSeq" id="WP_005361628.1">
    <property type="nucleotide sequence ID" value="NZ_DS264277.1"/>
</dbReference>
<sequence>MQNDKNFLGTAPIGKLLLKLSIPTVIAQLINMLYNVVDRIYIGHIPGEGSLALTGVGVCMPIIMIVTAFAALISSGGAPRASICMGKQDNKSAEQILGNCFSLQIVVSIVLTVVLLIWNKDLLMAFGASKNTLGYATDYMRIYALGTLFVQLTLGMNAFITAQGFTTTSMVSVLIGAICNITLDPVFIFVFNMGVKGAALATVLSQAISTIWVVVFLSGKKTQLHLRKKYMGLKPKIFLPCVALGLATFIMQASESVVTVCFNSSLLHYGGDIAVGAMTILTSVMQFAMLPLQGIAQGSQPIASYNYGAKNADRVKKTFRLLVITCLTYSTLLWAAVQIIPKVFVSIFTSDAKLVAFTAPMLKIYLGGLFLFGIQIACQITFTSLGKAVNSIIVAVVRKFVLLLPLIYIMPHVVSNPTIGVYMAEPIADIIAVLFTSVLFTFQFKKALAQIRNSNEM</sequence>
<keyword evidence="6 10" id="KW-0812">Transmembrane</keyword>
<dbReference type="InterPro" id="IPR002528">
    <property type="entry name" value="MATE_fam"/>
</dbReference>